<dbReference type="EMBL" id="QQAY01000002">
    <property type="protein sequence ID" value="RDI45488.1"/>
    <property type="molecule type" value="Genomic_DNA"/>
</dbReference>
<evidence type="ECO:0000313" key="2">
    <source>
        <dbReference type="EMBL" id="RDI45488.1"/>
    </source>
</evidence>
<dbReference type="OrthoDB" id="2427324at2"/>
<evidence type="ECO:0008006" key="4">
    <source>
        <dbReference type="Google" id="ProtNLM"/>
    </source>
</evidence>
<name>A0A370GP28_9BACI</name>
<dbReference type="AlphaFoldDB" id="A0A370GP28"/>
<dbReference type="Proteomes" id="UP000255326">
    <property type="component" value="Unassembled WGS sequence"/>
</dbReference>
<keyword evidence="1" id="KW-1133">Transmembrane helix</keyword>
<sequence>MGKQMIYSAELKRLPLFTTLILLCIQSMLIDVDITGFMFDIAVAILAAILLLIDFELEITNEKIIYRVKFLLGIIYCRSLTSSDIKIIKCKRTGWASKCISICPLKGTKLRIIRFKPAGVYDALVSFAEINNIAVEKSKDYQILER</sequence>
<keyword evidence="1" id="KW-0472">Membrane</keyword>
<organism evidence="2 3">
    <name type="scientific">Falsibacillus pallidus</name>
    <dbReference type="NCBI Taxonomy" id="493781"/>
    <lineage>
        <taxon>Bacteria</taxon>
        <taxon>Bacillati</taxon>
        <taxon>Bacillota</taxon>
        <taxon>Bacilli</taxon>
        <taxon>Bacillales</taxon>
        <taxon>Bacillaceae</taxon>
        <taxon>Falsibacillus</taxon>
    </lineage>
</organism>
<reference evidence="2 3" key="1">
    <citation type="submission" date="2018-07" db="EMBL/GenBank/DDBJ databases">
        <title>Genomic Encyclopedia of Type Strains, Phase IV (KMG-IV): sequencing the most valuable type-strain genomes for metagenomic binning, comparative biology and taxonomic classification.</title>
        <authorList>
            <person name="Goeker M."/>
        </authorList>
    </citation>
    <scope>NUCLEOTIDE SEQUENCE [LARGE SCALE GENOMIC DNA]</scope>
    <source>
        <strain evidence="2 3">DSM 25281</strain>
    </source>
</reference>
<proteinExistence type="predicted"/>
<keyword evidence="3" id="KW-1185">Reference proteome</keyword>
<protein>
    <recommendedName>
        <fullName evidence="4">PH (Pleckstrin Homology) domain-containing protein</fullName>
    </recommendedName>
</protein>
<accession>A0A370GP28</accession>
<evidence type="ECO:0000256" key="1">
    <source>
        <dbReference type="SAM" id="Phobius"/>
    </source>
</evidence>
<evidence type="ECO:0000313" key="3">
    <source>
        <dbReference type="Proteomes" id="UP000255326"/>
    </source>
</evidence>
<comment type="caution">
    <text evidence="2">The sequence shown here is derived from an EMBL/GenBank/DDBJ whole genome shotgun (WGS) entry which is preliminary data.</text>
</comment>
<feature type="transmembrane region" description="Helical" evidence="1">
    <location>
        <begin position="39"/>
        <end position="57"/>
    </location>
</feature>
<gene>
    <name evidence="2" type="ORF">DFR59_102116</name>
</gene>
<keyword evidence="1" id="KW-0812">Transmembrane</keyword>
<dbReference type="RefSeq" id="WP_147278252.1">
    <property type="nucleotide sequence ID" value="NZ_QQAY01000002.1"/>
</dbReference>